<dbReference type="InterPro" id="IPR050072">
    <property type="entry name" value="Peptidase_M20A"/>
</dbReference>
<comment type="cofactor">
    <cofactor evidence="1">
        <name>Zn(2+)</name>
        <dbReference type="ChEBI" id="CHEBI:29105"/>
    </cofactor>
</comment>
<evidence type="ECO:0000256" key="1">
    <source>
        <dbReference type="ARBA" id="ARBA00001947"/>
    </source>
</evidence>
<dbReference type="GO" id="GO:0006526">
    <property type="term" value="P:L-arginine biosynthetic process"/>
    <property type="evidence" value="ECO:0007669"/>
    <property type="project" value="TreeGrafter"/>
</dbReference>
<dbReference type="Gene3D" id="3.40.630.10">
    <property type="entry name" value="Zn peptidases"/>
    <property type="match status" value="1"/>
</dbReference>
<dbReference type="GO" id="GO:0006508">
    <property type="term" value="P:proteolysis"/>
    <property type="evidence" value="ECO:0007669"/>
    <property type="project" value="UniProtKB-KW"/>
</dbReference>
<keyword evidence="5" id="KW-0378">Hydrolase</keyword>
<evidence type="ECO:0000313" key="9">
    <source>
        <dbReference type="EMBL" id="TDP57290.1"/>
    </source>
</evidence>
<evidence type="ECO:0000256" key="3">
    <source>
        <dbReference type="ARBA" id="ARBA00022670"/>
    </source>
</evidence>
<dbReference type="Proteomes" id="UP000295500">
    <property type="component" value="Unassembled WGS sequence"/>
</dbReference>
<name>A0A4R6Q5P2_9FIRM</name>
<accession>A0A4R6Q5P2</accession>
<sequence length="453" mass="50602">MSNDELIEYMVKHLGDIEKNLRGFIAIPSVSDDKEQVDRALDYALDLGTRLGFDSRAVCNHQVGLIEIGQGPETVGILAHVDVVPPGDREDWNTEPFVMTKRKGRLYGRGTLDDKGPVVVCLYAMKALLDSGEPMHKKIQMILGTQEEVDWVDMDEYVKKYPLPDYGFTPDGEFPLCNIEKGIIDCNMIFKLDEKRPANGWYLTKVDAGVMDNAVPGKAKAMVEKFDQGNSMWSREIVTTGKAVHSCQPEKGDNALFHLADTVEQEGLCENRLYDILIMLRDKFGDIYGKALGLYSDGETYKGEFVHRNAFSVTRTFIKGNQLSAHVNVRFAYGTEADEILSVLEELAAEYNGRIEDICTLPAVFVSAARPFIKEFGDAYEEGTGRKHECVLAYGGSYAKAMPNIVSWGPIFPGDEDTCHEDNEYWSEASLLGNAKVFALALYKVVMSEKSYK</sequence>
<evidence type="ECO:0000256" key="8">
    <source>
        <dbReference type="ARBA" id="ARBA00023049"/>
    </source>
</evidence>
<dbReference type="PANTHER" id="PTHR43808:SF31">
    <property type="entry name" value="N-ACETYL-L-CITRULLINE DEACETYLASE"/>
    <property type="match status" value="1"/>
</dbReference>
<evidence type="ECO:0000256" key="2">
    <source>
        <dbReference type="ARBA" id="ARBA00006247"/>
    </source>
</evidence>
<keyword evidence="3" id="KW-0645">Protease</keyword>
<dbReference type="GO" id="GO:0008777">
    <property type="term" value="F:acetylornithine deacetylase activity"/>
    <property type="evidence" value="ECO:0007669"/>
    <property type="project" value="TreeGrafter"/>
</dbReference>
<gene>
    <name evidence="9" type="ORF">EV211_11314</name>
</gene>
<dbReference type="NCBIfam" id="TIGR01887">
    <property type="entry name" value="dipeptidaselike"/>
    <property type="match status" value="1"/>
</dbReference>
<comment type="similarity">
    <text evidence="2">Belongs to the peptidase M20A family.</text>
</comment>
<dbReference type="InterPro" id="IPR010964">
    <property type="entry name" value="M20A_pepV-rel"/>
</dbReference>
<dbReference type="GO" id="GO:0008270">
    <property type="term" value="F:zinc ion binding"/>
    <property type="evidence" value="ECO:0007669"/>
    <property type="project" value="InterPro"/>
</dbReference>
<dbReference type="GO" id="GO:0016805">
    <property type="term" value="F:dipeptidase activity"/>
    <property type="evidence" value="ECO:0007669"/>
    <property type="project" value="UniProtKB-KW"/>
</dbReference>
<dbReference type="EMBL" id="SNXO01000013">
    <property type="protein sequence ID" value="TDP57290.1"/>
    <property type="molecule type" value="Genomic_DNA"/>
</dbReference>
<dbReference type="GO" id="GO:0008237">
    <property type="term" value="F:metallopeptidase activity"/>
    <property type="evidence" value="ECO:0007669"/>
    <property type="project" value="UniProtKB-KW"/>
</dbReference>
<evidence type="ECO:0000313" key="10">
    <source>
        <dbReference type="Proteomes" id="UP000295500"/>
    </source>
</evidence>
<dbReference type="SUPFAM" id="SSF55031">
    <property type="entry name" value="Bacterial exopeptidase dimerisation domain"/>
    <property type="match status" value="1"/>
</dbReference>
<reference evidence="9 10" key="1">
    <citation type="submission" date="2019-03" db="EMBL/GenBank/DDBJ databases">
        <title>Genomic Encyclopedia of Type Strains, Phase IV (KMG-IV): sequencing the most valuable type-strain genomes for metagenomic binning, comparative biology and taxonomic classification.</title>
        <authorList>
            <person name="Goeker M."/>
        </authorList>
    </citation>
    <scope>NUCLEOTIDE SEQUENCE [LARGE SCALE GENOMIC DNA]</scope>
    <source>
        <strain evidence="9 10">DSM 28287</strain>
    </source>
</reference>
<dbReference type="InterPro" id="IPR001261">
    <property type="entry name" value="ArgE/DapE_CS"/>
</dbReference>
<keyword evidence="10" id="KW-1185">Reference proteome</keyword>
<protein>
    <submittedName>
        <fullName evidence="9">Succinyl-diaminopimelate desuccinylase</fullName>
    </submittedName>
</protein>
<dbReference type="Pfam" id="PF01546">
    <property type="entry name" value="Peptidase_M20"/>
    <property type="match status" value="1"/>
</dbReference>
<comment type="caution">
    <text evidence="9">The sequence shown here is derived from an EMBL/GenBank/DDBJ whole genome shotgun (WGS) entry which is preliminary data.</text>
</comment>
<dbReference type="InterPro" id="IPR036264">
    <property type="entry name" value="Bact_exopeptidase_dim_dom"/>
</dbReference>
<organism evidence="9 10">
    <name type="scientific">Aminicella lysinilytica</name>
    <dbReference type="NCBI Taxonomy" id="433323"/>
    <lineage>
        <taxon>Bacteria</taxon>
        <taxon>Bacillati</taxon>
        <taxon>Bacillota</taxon>
        <taxon>Clostridia</taxon>
        <taxon>Peptostreptococcales</taxon>
        <taxon>Anaerovoracaceae</taxon>
        <taxon>Aminicella</taxon>
    </lineage>
</organism>
<dbReference type="RefSeq" id="WP_166635372.1">
    <property type="nucleotide sequence ID" value="NZ_CALCQM010000068.1"/>
</dbReference>
<dbReference type="SUPFAM" id="SSF53187">
    <property type="entry name" value="Zn-dependent exopeptidases"/>
    <property type="match status" value="1"/>
</dbReference>
<evidence type="ECO:0000256" key="7">
    <source>
        <dbReference type="ARBA" id="ARBA00022997"/>
    </source>
</evidence>
<dbReference type="Gene3D" id="3.30.70.360">
    <property type="match status" value="2"/>
</dbReference>
<dbReference type="InterPro" id="IPR002933">
    <property type="entry name" value="Peptidase_M20"/>
</dbReference>
<proteinExistence type="inferred from homology"/>
<dbReference type="PANTHER" id="PTHR43808">
    <property type="entry name" value="ACETYLORNITHINE DEACETYLASE"/>
    <property type="match status" value="1"/>
</dbReference>
<keyword evidence="6" id="KW-0862">Zinc</keyword>
<keyword evidence="4" id="KW-0479">Metal-binding</keyword>
<keyword evidence="7" id="KW-0224">Dipeptidase</keyword>
<evidence type="ECO:0000256" key="4">
    <source>
        <dbReference type="ARBA" id="ARBA00022723"/>
    </source>
</evidence>
<keyword evidence="8" id="KW-0482">Metalloprotease</keyword>
<evidence type="ECO:0000256" key="5">
    <source>
        <dbReference type="ARBA" id="ARBA00022801"/>
    </source>
</evidence>
<evidence type="ECO:0000256" key="6">
    <source>
        <dbReference type="ARBA" id="ARBA00022833"/>
    </source>
</evidence>
<dbReference type="AlphaFoldDB" id="A0A4R6Q5P2"/>
<dbReference type="PROSITE" id="PS00758">
    <property type="entry name" value="ARGE_DAPE_CPG2_1"/>
    <property type="match status" value="1"/>
</dbReference>